<proteinExistence type="predicted"/>
<evidence type="ECO:0000313" key="1">
    <source>
        <dbReference type="EMBL" id="ONF42558.1"/>
    </source>
</evidence>
<gene>
    <name evidence="1" type="ORF">BTO32_15230</name>
</gene>
<protein>
    <submittedName>
        <fullName evidence="1">Uncharacterized protein</fullName>
    </submittedName>
</protein>
<dbReference type="EMBL" id="MSCW01000009">
    <property type="protein sequence ID" value="ONF42558.1"/>
    <property type="molecule type" value="Genomic_DNA"/>
</dbReference>
<dbReference type="AlphaFoldDB" id="A0A1V2DPF7"/>
<dbReference type="Proteomes" id="UP000189339">
    <property type="component" value="Unassembled WGS sequence"/>
</dbReference>
<dbReference type="STRING" id="135739.BTO32_15230"/>
<accession>A0A1V2DPF7</accession>
<sequence>MLSHNQWMTKIQTALTASPGNMLKSTDKFCVECARRLFFCQGLVAQIARTDFGLIVQIGFCLLGCAVGSRGGQGIRILFLGFLLTLLQCVFPSQCTDRNSDLLRNVKRYPFPLLLKKLGALARWHYPTNIQVFRQTNDHATVSSAILLPLNLGTNCWALVHRSRGYLPNVNKRIGVNAAVF</sequence>
<reference evidence="1 2" key="1">
    <citation type="submission" date="2016-12" db="EMBL/GenBank/DDBJ databases">
        <title>Marinobacter lutaoensis whole genome sequencing.</title>
        <authorList>
            <person name="Verma A."/>
            <person name="Krishnamurthi S."/>
        </authorList>
    </citation>
    <scope>NUCLEOTIDE SEQUENCE [LARGE SCALE GENOMIC DNA]</scope>
    <source>
        <strain evidence="1 2">T5054</strain>
    </source>
</reference>
<name>A0A1V2DPF7_9GAMM</name>
<evidence type="ECO:0000313" key="2">
    <source>
        <dbReference type="Proteomes" id="UP000189339"/>
    </source>
</evidence>
<comment type="caution">
    <text evidence="1">The sequence shown here is derived from an EMBL/GenBank/DDBJ whole genome shotgun (WGS) entry which is preliminary data.</text>
</comment>
<organism evidence="1 2">
    <name type="scientific">Marinobacter lutaoensis</name>
    <dbReference type="NCBI Taxonomy" id="135739"/>
    <lineage>
        <taxon>Bacteria</taxon>
        <taxon>Pseudomonadati</taxon>
        <taxon>Pseudomonadota</taxon>
        <taxon>Gammaproteobacteria</taxon>
        <taxon>Pseudomonadales</taxon>
        <taxon>Marinobacteraceae</taxon>
        <taxon>Marinobacter</taxon>
    </lineage>
</organism>
<keyword evidence="2" id="KW-1185">Reference proteome</keyword>